<evidence type="ECO:0000256" key="2">
    <source>
        <dbReference type="ARBA" id="ARBA00001936"/>
    </source>
</evidence>
<dbReference type="RefSeq" id="WP_124737182.1">
    <property type="nucleotide sequence ID" value="NZ_CP034086.1"/>
</dbReference>
<evidence type="ECO:0000256" key="10">
    <source>
        <dbReference type="HAMAP-Rule" id="MF_02227"/>
    </source>
</evidence>
<dbReference type="InterPro" id="IPR000056">
    <property type="entry name" value="Ribul_P_3_epim-like"/>
</dbReference>
<feature type="binding site" evidence="10 13">
    <location>
        <position position="34"/>
    </location>
    <ligand>
        <name>a divalent metal cation</name>
        <dbReference type="ChEBI" id="CHEBI:60240"/>
    </ligand>
</feature>
<comment type="pathway">
    <text evidence="10">Carbohydrate degradation.</text>
</comment>
<dbReference type="CDD" id="cd00429">
    <property type="entry name" value="RPE"/>
    <property type="match status" value="1"/>
</dbReference>
<comment type="cofactor">
    <cofactor evidence="3">
        <name>Co(2+)</name>
        <dbReference type="ChEBI" id="CHEBI:48828"/>
    </cofactor>
</comment>
<evidence type="ECO:0000256" key="14">
    <source>
        <dbReference type="PIRSR" id="PIRSR001461-3"/>
    </source>
</evidence>
<dbReference type="Proteomes" id="UP000273982">
    <property type="component" value="Chromosome"/>
</dbReference>
<feature type="binding site" evidence="14">
    <location>
        <position position="176"/>
    </location>
    <ligand>
        <name>substrate</name>
    </ligand>
</feature>
<comment type="function">
    <text evidence="10">Catalyzes the reversible epimerization of D-ribulose 5-phosphate to D-xylulose 5-phosphate.</text>
</comment>
<dbReference type="Pfam" id="PF00834">
    <property type="entry name" value="Ribul_P_3_epim"/>
    <property type="match status" value="1"/>
</dbReference>
<dbReference type="HAMAP" id="MF_02227">
    <property type="entry name" value="RPE"/>
    <property type="match status" value="1"/>
</dbReference>
<dbReference type="NCBIfam" id="TIGR01163">
    <property type="entry name" value="rpe"/>
    <property type="match status" value="1"/>
</dbReference>
<evidence type="ECO:0000313" key="16">
    <source>
        <dbReference type="Proteomes" id="UP000273982"/>
    </source>
</evidence>
<evidence type="ECO:0000256" key="8">
    <source>
        <dbReference type="ARBA" id="ARBA00022723"/>
    </source>
</evidence>
<keyword evidence="8 10" id="KW-0479">Metal-binding</keyword>
<dbReference type="GO" id="GO:0004750">
    <property type="term" value="F:D-ribulose-phosphate 3-epimerase activity"/>
    <property type="evidence" value="ECO:0007669"/>
    <property type="project" value="UniProtKB-UniRule"/>
</dbReference>
<proteinExistence type="inferred from homology"/>
<evidence type="ECO:0000313" key="15">
    <source>
        <dbReference type="EMBL" id="AZG75276.1"/>
    </source>
</evidence>
<evidence type="ECO:0000256" key="7">
    <source>
        <dbReference type="ARBA" id="ARBA00013188"/>
    </source>
</evidence>
<dbReference type="FunFam" id="3.20.20.70:FF:000004">
    <property type="entry name" value="Ribulose-phosphate 3-epimerase"/>
    <property type="match status" value="1"/>
</dbReference>
<dbReference type="AlphaFoldDB" id="A0A3G8M050"/>
<dbReference type="EMBL" id="CP034086">
    <property type="protein sequence ID" value="AZG75276.1"/>
    <property type="molecule type" value="Genomic_DNA"/>
</dbReference>
<accession>A0A3G8M050</accession>
<dbReference type="InterPro" id="IPR026019">
    <property type="entry name" value="Ribul_P_3_epim"/>
</dbReference>
<dbReference type="GO" id="GO:0005737">
    <property type="term" value="C:cytoplasm"/>
    <property type="evidence" value="ECO:0007669"/>
    <property type="project" value="UniProtKB-ARBA"/>
</dbReference>
<comment type="cofactor">
    <cofactor evidence="4">
        <name>Zn(2+)</name>
        <dbReference type="ChEBI" id="CHEBI:29105"/>
    </cofactor>
</comment>
<feature type="binding site" evidence="10 14">
    <location>
        <begin position="143"/>
        <end position="146"/>
    </location>
    <ligand>
        <name>substrate</name>
    </ligand>
</feature>
<dbReference type="EC" id="5.1.3.1" evidence="7 10"/>
<sequence>MTGVVIAPSILSADFARLGEETRAMADAGADWIHLDVMDGHFVPNITFGPGVVAALRPVTNLTLDVHLMISPVDPYIAAFAEAGADVITVHAENGPHLHRSLQAIRALGKKAGVSLNPATHESALQYVLDDIDLILVMSVNPGFGGQSFIPSQLDKIRAIREMIERRAIRLEVDGGVTPLTAPQIVEAGADVLVAGSAAFRGGQLCYADNIAALRRAAASAGAIAV</sequence>
<protein>
    <recommendedName>
        <fullName evidence="7 10">Ribulose-phosphate 3-epimerase</fullName>
        <ecNumber evidence="7 10">5.1.3.1</ecNumber>
    </recommendedName>
</protein>
<comment type="cofactor">
    <cofactor evidence="5">
        <name>Fe(2+)</name>
        <dbReference type="ChEBI" id="CHEBI:29033"/>
    </cofactor>
</comment>
<feature type="active site" description="Proton acceptor" evidence="10 12">
    <location>
        <position position="36"/>
    </location>
</feature>
<feature type="active site" description="Proton donor" evidence="10 12">
    <location>
        <position position="174"/>
    </location>
</feature>
<feature type="binding site" evidence="10 14">
    <location>
        <begin position="196"/>
        <end position="197"/>
    </location>
    <ligand>
        <name>substrate</name>
    </ligand>
</feature>
<organism evidence="15 16">
    <name type="scientific">Methylocystis rosea</name>
    <dbReference type="NCBI Taxonomy" id="173366"/>
    <lineage>
        <taxon>Bacteria</taxon>
        <taxon>Pseudomonadati</taxon>
        <taxon>Pseudomonadota</taxon>
        <taxon>Alphaproteobacteria</taxon>
        <taxon>Hyphomicrobiales</taxon>
        <taxon>Methylocystaceae</taxon>
        <taxon>Methylocystis</taxon>
    </lineage>
</organism>
<evidence type="ECO:0000256" key="11">
    <source>
        <dbReference type="PIRNR" id="PIRNR001461"/>
    </source>
</evidence>
<evidence type="ECO:0000256" key="1">
    <source>
        <dbReference type="ARBA" id="ARBA00001782"/>
    </source>
</evidence>
<feature type="binding site" evidence="10 13">
    <location>
        <position position="67"/>
    </location>
    <ligand>
        <name>a divalent metal cation</name>
        <dbReference type="ChEBI" id="CHEBI:60240"/>
    </ligand>
</feature>
<keyword evidence="13" id="KW-0464">Manganese</keyword>
<dbReference type="SUPFAM" id="SSF51366">
    <property type="entry name" value="Ribulose-phoshate binding barrel"/>
    <property type="match status" value="1"/>
</dbReference>
<comment type="similarity">
    <text evidence="6 10 11">Belongs to the ribulose-phosphate 3-epimerase family.</text>
</comment>
<evidence type="ECO:0000256" key="6">
    <source>
        <dbReference type="ARBA" id="ARBA00009541"/>
    </source>
</evidence>
<dbReference type="InterPro" id="IPR011060">
    <property type="entry name" value="RibuloseP-bd_barrel"/>
</dbReference>
<comment type="cofactor">
    <cofactor evidence="10 13">
        <name>a divalent metal cation</name>
        <dbReference type="ChEBI" id="CHEBI:60240"/>
    </cofactor>
    <text evidence="10 13">Binds 1 divalent metal cation per subunit.</text>
</comment>
<dbReference type="GO" id="GO:0019323">
    <property type="term" value="P:pentose catabolic process"/>
    <property type="evidence" value="ECO:0007669"/>
    <property type="project" value="UniProtKB-UniRule"/>
</dbReference>
<evidence type="ECO:0000256" key="9">
    <source>
        <dbReference type="ARBA" id="ARBA00023235"/>
    </source>
</evidence>
<dbReference type="Gene3D" id="3.20.20.70">
    <property type="entry name" value="Aldolase class I"/>
    <property type="match status" value="1"/>
</dbReference>
<dbReference type="PROSITE" id="PS01085">
    <property type="entry name" value="RIBUL_P_3_EPIMER_1"/>
    <property type="match status" value="1"/>
</dbReference>
<keyword evidence="9 10" id="KW-0413">Isomerase</keyword>
<evidence type="ECO:0000256" key="4">
    <source>
        <dbReference type="ARBA" id="ARBA00001947"/>
    </source>
</evidence>
<evidence type="ECO:0000256" key="13">
    <source>
        <dbReference type="PIRSR" id="PIRSR001461-2"/>
    </source>
</evidence>
<feature type="binding site" evidence="10 13">
    <location>
        <position position="36"/>
    </location>
    <ligand>
        <name>a divalent metal cation</name>
        <dbReference type="ChEBI" id="CHEBI:60240"/>
    </ligand>
</feature>
<feature type="binding site" evidence="10 13">
    <location>
        <position position="174"/>
    </location>
    <ligand>
        <name>a divalent metal cation</name>
        <dbReference type="ChEBI" id="CHEBI:60240"/>
    </ligand>
</feature>
<dbReference type="GO" id="GO:0046872">
    <property type="term" value="F:metal ion binding"/>
    <property type="evidence" value="ECO:0007669"/>
    <property type="project" value="UniProtKB-UniRule"/>
</dbReference>
<keyword evidence="13" id="KW-0862">Zinc</keyword>
<dbReference type="GO" id="GO:0006098">
    <property type="term" value="P:pentose-phosphate shunt"/>
    <property type="evidence" value="ECO:0007669"/>
    <property type="project" value="UniProtKB-UniRule"/>
</dbReference>
<dbReference type="PANTHER" id="PTHR11749">
    <property type="entry name" value="RIBULOSE-5-PHOSPHATE-3-EPIMERASE"/>
    <property type="match status" value="1"/>
</dbReference>
<evidence type="ECO:0000256" key="12">
    <source>
        <dbReference type="PIRSR" id="PIRSR001461-1"/>
    </source>
</evidence>
<dbReference type="InterPro" id="IPR013785">
    <property type="entry name" value="Aldolase_TIM"/>
</dbReference>
<dbReference type="KEGG" id="mros:EHO51_00060"/>
<comment type="catalytic activity">
    <reaction evidence="1 10 11">
        <text>D-ribulose 5-phosphate = D-xylulose 5-phosphate</text>
        <dbReference type="Rhea" id="RHEA:13677"/>
        <dbReference type="ChEBI" id="CHEBI:57737"/>
        <dbReference type="ChEBI" id="CHEBI:58121"/>
        <dbReference type="EC" id="5.1.3.1"/>
    </reaction>
</comment>
<comment type="cofactor">
    <cofactor evidence="2">
        <name>Mn(2+)</name>
        <dbReference type="ChEBI" id="CHEBI:29035"/>
    </cofactor>
</comment>
<dbReference type="NCBIfam" id="NF004076">
    <property type="entry name" value="PRK05581.1-4"/>
    <property type="match status" value="1"/>
</dbReference>
<feature type="binding site" evidence="10 14">
    <location>
        <position position="9"/>
    </location>
    <ligand>
        <name>substrate</name>
    </ligand>
</feature>
<dbReference type="PIRSF" id="PIRSF001461">
    <property type="entry name" value="RPE"/>
    <property type="match status" value="1"/>
</dbReference>
<reference evidence="15 16" key="1">
    <citation type="submission" date="2018-11" db="EMBL/GenBank/DDBJ databases">
        <title>Genome squencing of methanotrophic bacteria isolated from alkaline groundwater in Korea.</title>
        <authorList>
            <person name="Nguyen L.N."/>
        </authorList>
    </citation>
    <scope>NUCLEOTIDE SEQUENCE [LARGE SCALE GENOMIC DNA]</scope>
    <source>
        <strain evidence="15 16">GW6</strain>
    </source>
</reference>
<name>A0A3G8M050_9HYPH</name>
<feature type="binding site" evidence="10">
    <location>
        <begin position="174"/>
        <end position="176"/>
    </location>
    <ligand>
        <name>substrate</name>
    </ligand>
</feature>
<dbReference type="PROSITE" id="PS01086">
    <property type="entry name" value="RIBUL_P_3_EPIMER_2"/>
    <property type="match status" value="1"/>
</dbReference>
<keyword evidence="13" id="KW-0170">Cobalt</keyword>
<keyword evidence="10 11" id="KW-0119">Carbohydrate metabolism</keyword>
<evidence type="ECO:0000256" key="5">
    <source>
        <dbReference type="ARBA" id="ARBA00001954"/>
    </source>
</evidence>
<feature type="binding site" evidence="10 14">
    <location>
        <position position="67"/>
    </location>
    <ligand>
        <name>substrate</name>
    </ligand>
</feature>
<evidence type="ECO:0000256" key="3">
    <source>
        <dbReference type="ARBA" id="ARBA00001941"/>
    </source>
</evidence>
<gene>
    <name evidence="10" type="primary">rpe</name>
    <name evidence="15" type="ORF">EHO51_00060</name>
</gene>